<keyword evidence="1" id="KW-1133">Transmembrane helix</keyword>
<evidence type="ECO:0000256" key="1">
    <source>
        <dbReference type="SAM" id="Phobius"/>
    </source>
</evidence>
<sequence>MSSYIHTSQKLVDTKMNNLSRLTQNIQTKDRLIQLNQLNYEESKRRIKVLRKIYIPIFFNILLYFLLLNKVLHKNIIVPLMFLGYLLYGIYIFYQFNVLQLRTIVSPEIKDMKKLILKGEKMIKKEIKDLEKTKKQNCIKPPPRKKHKKIKNYYFGESGDAVVTVDKKGYFHYNHPNLKSGGEILNYDVEFE</sequence>
<reference evidence="2" key="1">
    <citation type="journal article" date="2020" name="Nature">
        <title>Giant virus diversity and host interactions through global metagenomics.</title>
        <authorList>
            <person name="Schulz F."/>
            <person name="Roux S."/>
            <person name="Paez-Espino D."/>
            <person name="Jungbluth S."/>
            <person name="Walsh D.A."/>
            <person name="Denef V.J."/>
            <person name="McMahon K.D."/>
            <person name="Konstantinidis K.T."/>
            <person name="Eloe-Fadrosh E.A."/>
            <person name="Kyrpides N.C."/>
            <person name="Woyke T."/>
        </authorList>
    </citation>
    <scope>NUCLEOTIDE SEQUENCE</scope>
    <source>
        <strain evidence="2">GVMAG-M-3300025874-2</strain>
    </source>
</reference>
<protein>
    <submittedName>
        <fullName evidence="2">Uncharacterized protein</fullName>
    </submittedName>
</protein>
<accession>A0A6C0J8W3</accession>
<keyword evidence="1" id="KW-0472">Membrane</keyword>
<keyword evidence="1" id="KW-0812">Transmembrane</keyword>
<dbReference type="AlphaFoldDB" id="A0A6C0J8W3"/>
<feature type="transmembrane region" description="Helical" evidence="1">
    <location>
        <begin position="76"/>
        <end position="94"/>
    </location>
</feature>
<dbReference type="EMBL" id="MN740346">
    <property type="protein sequence ID" value="QHU01713.1"/>
    <property type="molecule type" value="Genomic_DNA"/>
</dbReference>
<evidence type="ECO:0000313" key="2">
    <source>
        <dbReference type="EMBL" id="QHU01713.1"/>
    </source>
</evidence>
<feature type="transmembrane region" description="Helical" evidence="1">
    <location>
        <begin position="53"/>
        <end position="70"/>
    </location>
</feature>
<proteinExistence type="predicted"/>
<organism evidence="2">
    <name type="scientific">viral metagenome</name>
    <dbReference type="NCBI Taxonomy" id="1070528"/>
    <lineage>
        <taxon>unclassified sequences</taxon>
        <taxon>metagenomes</taxon>
        <taxon>organismal metagenomes</taxon>
    </lineage>
</organism>
<name>A0A6C0J8W3_9ZZZZ</name>